<dbReference type="EMBL" id="JAUOQI010000007">
    <property type="protein sequence ID" value="MDO6578013.1"/>
    <property type="molecule type" value="Genomic_DNA"/>
</dbReference>
<dbReference type="RefSeq" id="WP_057794241.1">
    <property type="nucleotide sequence ID" value="NZ_CANLMS010000004.1"/>
</dbReference>
<dbReference type="PANTHER" id="PTHR38602">
    <property type="entry name" value="INNER MEMBRANE PROTEIN-RELATED"/>
    <property type="match status" value="1"/>
</dbReference>
<keyword evidence="1" id="KW-1133">Transmembrane helix</keyword>
<name>A0AAW7Z3J9_9ALTE</name>
<dbReference type="Proteomes" id="UP001170717">
    <property type="component" value="Unassembled WGS sequence"/>
</dbReference>
<proteinExistence type="predicted"/>
<evidence type="ECO:0000313" key="3">
    <source>
        <dbReference type="EMBL" id="MDO6578013.1"/>
    </source>
</evidence>
<dbReference type="Pfam" id="PF09838">
    <property type="entry name" value="DUF2065"/>
    <property type="match status" value="1"/>
</dbReference>
<dbReference type="InterPro" id="IPR019201">
    <property type="entry name" value="DUF2065"/>
</dbReference>
<evidence type="ECO:0000256" key="1">
    <source>
        <dbReference type="SAM" id="Phobius"/>
    </source>
</evidence>
<protein>
    <submittedName>
        <fullName evidence="3">DUF2065 domain-containing protein</fullName>
    </submittedName>
</protein>
<keyword evidence="4" id="KW-1185">Reference proteome</keyword>
<feature type="transmembrane region" description="Helical" evidence="1">
    <location>
        <begin position="40"/>
        <end position="59"/>
    </location>
</feature>
<gene>
    <name evidence="2" type="ORF">AVL57_03660</name>
    <name evidence="3" type="ORF">Q4527_11445</name>
</gene>
<dbReference type="Proteomes" id="UP000056750">
    <property type="component" value="Chromosome"/>
</dbReference>
<evidence type="ECO:0000313" key="5">
    <source>
        <dbReference type="Proteomes" id="UP001170717"/>
    </source>
</evidence>
<evidence type="ECO:0000313" key="4">
    <source>
        <dbReference type="Proteomes" id="UP000056750"/>
    </source>
</evidence>
<dbReference type="AlphaFoldDB" id="A0AAW7Z3J9"/>
<keyword evidence="1" id="KW-0472">Membrane</keyword>
<dbReference type="GeneID" id="83256748"/>
<dbReference type="PANTHER" id="PTHR38602:SF1">
    <property type="entry name" value="INNER MEMBRANE PROTEIN"/>
    <property type="match status" value="1"/>
</dbReference>
<reference evidence="2 4" key="1">
    <citation type="submission" date="2015-12" db="EMBL/GenBank/DDBJ databases">
        <title>Intraspecies pangenome expansion in the marine bacterium Alteromonas.</title>
        <authorList>
            <person name="Lopez-Perez M."/>
            <person name="Rodriguez-Valera F."/>
        </authorList>
    </citation>
    <scope>NUCLEOTIDE SEQUENCE [LARGE SCALE GENOMIC DNA]</scope>
    <source>
        <strain evidence="2 4">LMG 21861</strain>
    </source>
</reference>
<evidence type="ECO:0000313" key="2">
    <source>
        <dbReference type="EMBL" id="AMJ73153.1"/>
    </source>
</evidence>
<keyword evidence="1" id="KW-0812">Transmembrane</keyword>
<organism evidence="3 5">
    <name type="scientific">Alteromonas stellipolaris</name>
    <dbReference type="NCBI Taxonomy" id="233316"/>
    <lineage>
        <taxon>Bacteria</taxon>
        <taxon>Pseudomonadati</taxon>
        <taxon>Pseudomonadota</taxon>
        <taxon>Gammaproteobacteria</taxon>
        <taxon>Alteromonadales</taxon>
        <taxon>Alteromonadaceae</taxon>
        <taxon>Alteromonas/Salinimonas group</taxon>
        <taxon>Alteromonas</taxon>
    </lineage>
</organism>
<accession>A0AAW7Z3J9</accession>
<dbReference type="EMBL" id="CP013926">
    <property type="protein sequence ID" value="AMJ73153.1"/>
    <property type="molecule type" value="Genomic_DNA"/>
</dbReference>
<reference evidence="3" key="2">
    <citation type="submission" date="2023-07" db="EMBL/GenBank/DDBJ databases">
        <title>Genome content predicts the carbon catabolic preferences of heterotrophic bacteria.</title>
        <authorList>
            <person name="Gralka M."/>
        </authorList>
    </citation>
    <scope>NUCLEOTIDE SEQUENCE</scope>
    <source>
        <strain evidence="3">F2M12</strain>
    </source>
</reference>
<dbReference type="KEGG" id="asq:AVL57_03660"/>
<sequence>MDWLWPALAIVLIVEGIGPLLFPTRWRLYLLQISQMQTNQLRQTGGVLVVIGVVCLFYLSQ</sequence>